<comment type="caution">
    <text evidence="1">The sequence shown here is derived from an EMBL/GenBank/DDBJ whole genome shotgun (WGS) entry which is preliminary data.</text>
</comment>
<reference evidence="1" key="1">
    <citation type="journal article" date="2015" name="Nature">
        <title>Complex archaea that bridge the gap between prokaryotes and eukaryotes.</title>
        <authorList>
            <person name="Spang A."/>
            <person name="Saw J.H."/>
            <person name="Jorgensen S.L."/>
            <person name="Zaremba-Niedzwiedzka K."/>
            <person name="Martijn J."/>
            <person name="Lind A.E."/>
            <person name="van Eijk R."/>
            <person name="Schleper C."/>
            <person name="Guy L."/>
            <person name="Ettema T.J."/>
        </authorList>
    </citation>
    <scope>NUCLEOTIDE SEQUENCE</scope>
</reference>
<feature type="non-terminal residue" evidence="1">
    <location>
        <position position="1"/>
    </location>
</feature>
<accession>A0A0F9ETI1</accession>
<dbReference type="EMBL" id="LAZR01023792">
    <property type="protein sequence ID" value="KKL77294.1"/>
    <property type="molecule type" value="Genomic_DNA"/>
</dbReference>
<sequence>NQGAADGLTSQVSGQGQSLVLAHILSAEHLARQVGQLHGVMVQQSDMTDALAHQAVAYLTAQPAGADLHDMGARQGGLISARNALEAVEDRLVCVR</sequence>
<protein>
    <submittedName>
        <fullName evidence="1">Uncharacterized protein</fullName>
    </submittedName>
</protein>
<organism evidence="1">
    <name type="scientific">marine sediment metagenome</name>
    <dbReference type="NCBI Taxonomy" id="412755"/>
    <lineage>
        <taxon>unclassified sequences</taxon>
        <taxon>metagenomes</taxon>
        <taxon>ecological metagenomes</taxon>
    </lineage>
</organism>
<dbReference type="AlphaFoldDB" id="A0A0F9ETI1"/>
<name>A0A0F9ETI1_9ZZZZ</name>
<proteinExistence type="predicted"/>
<evidence type="ECO:0000313" key="1">
    <source>
        <dbReference type="EMBL" id="KKL77294.1"/>
    </source>
</evidence>
<gene>
    <name evidence="1" type="ORF">LCGC14_2036360</name>
</gene>